<feature type="compositionally biased region" description="Basic and acidic residues" evidence="1">
    <location>
        <begin position="45"/>
        <end position="59"/>
    </location>
</feature>
<reference evidence="2" key="1">
    <citation type="submission" date="2023-03" db="UniProtKB">
        <authorList>
            <consortium name="EnsemblPlants"/>
        </authorList>
    </citation>
    <scope>IDENTIFICATION</scope>
</reference>
<name>A0A9I9EAP0_CUCME</name>
<dbReference type="EnsemblPlants" id="MELO3C031162.2.1">
    <property type="protein sequence ID" value="MELO3C031162.2.1"/>
    <property type="gene ID" value="MELO3C031162.2"/>
</dbReference>
<dbReference type="AlphaFoldDB" id="A0A9I9EAP0"/>
<evidence type="ECO:0000256" key="1">
    <source>
        <dbReference type="SAM" id="MobiDB-lite"/>
    </source>
</evidence>
<dbReference type="Gramene" id="MELO3C031162.2.1">
    <property type="protein sequence ID" value="MELO3C031162.2.1"/>
    <property type="gene ID" value="MELO3C031162.2"/>
</dbReference>
<feature type="compositionally biased region" description="Basic residues" evidence="1">
    <location>
        <begin position="34"/>
        <end position="44"/>
    </location>
</feature>
<evidence type="ECO:0000313" key="2">
    <source>
        <dbReference type="EnsemblPlants" id="MELO3C031162.2.1"/>
    </source>
</evidence>
<sequence>MYEMMTINPSKSVHTTKRRGFAVRRQISDQRQERLRRRRNRHRQERREKSVMKGTSDARTRRRRQNVTTDTLFTDMVNTSAVGNYGCLLTMLQIPYCQHH</sequence>
<organism evidence="2">
    <name type="scientific">Cucumis melo</name>
    <name type="common">Muskmelon</name>
    <dbReference type="NCBI Taxonomy" id="3656"/>
    <lineage>
        <taxon>Eukaryota</taxon>
        <taxon>Viridiplantae</taxon>
        <taxon>Streptophyta</taxon>
        <taxon>Embryophyta</taxon>
        <taxon>Tracheophyta</taxon>
        <taxon>Spermatophyta</taxon>
        <taxon>Magnoliopsida</taxon>
        <taxon>eudicotyledons</taxon>
        <taxon>Gunneridae</taxon>
        <taxon>Pentapetalae</taxon>
        <taxon>rosids</taxon>
        <taxon>fabids</taxon>
        <taxon>Cucurbitales</taxon>
        <taxon>Cucurbitaceae</taxon>
        <taxon>Benincaseae</taxon>
        <taxon>Cucumis</taxon>
    </lineage>
</organism>
<proteinExistence type="predicted"/>
<protein>
    <submittedName>
        <fullName evidence="2">Uncharacterized protein</fullName>
    </submittedName>
</protein>
<feature type="region of interest" description="Disordered" evidence="1">
    <location>
        <begin position="1"/>
        <end position="67"/>
    </location>
</feature>
<accession>A0A9I9EAP0</accession>